<feature type="repeat" description="WD" evidence="3">
    <location>
        <begin position="1106"/>
        <end position="1137"/>
    </location>
</feature>
<feature type="repeat" description="WD" evidence="3">
    <location>
        <begin position="1231"/>
        <end position="1272"/>
    </location>
</feature>
<dbReference type="CDD" id="cd00882">
    <property type="entry name" value="Ras_like_GTPase"/>
    <property type="match status" value="1"/>
</dbReference>
<dbReference type="SUPFAM" id="SSF50965">
    <property type="entry name" value="Galactose oxidase, central domain"/>
    <property type="match status" value="1"/>
</dbReference>
<feature type="repeat" description="WD" evidence="3">
    <location>
        <begin position="1493"/>
        <end position="1527"/>
    </location>
</feature>
<evidence type="ECO:0000259" key="6">
    <source>
        <dbReference type="Pfam" id="PF23414"/>
    </source>
</evidence>
<feature type="repeat" description="WD" evidence="3">
    <location>
        <begin position="1445"/>
        <end position="1486"/>
    </location>
</feature>
<dbReference type="PROSITE" id="PS50294">
    <property type="entry name" value="WD_REPEATS_REGION"/>
    <property type="match status" value="14"/>
</dbReference>
<dbReference type="InterPro" id="IPR049052">
    <property type="entry name" value="nSTAND1"/>
</dbReference>
<dbReference type="InterPro" id="IPR050349">
    <property type="entry name" value="WD_LIS1/nudF_dynein_reg"/>
</dbReference>
<dbReference type="Gene3D" id="2.130.10.10">
    <property type="entry name" value="YVTN repeat-like/Quinoprotein amine dehydrogenase"/>
    <property type="match status" value="6"/>
</dbReference>
<evidence type="ECO:0000313" key="8">
    <source>
        <dbReference type="Proteomes" id="UP001576780"/>
    </source>
</evidence>
<comment type="caution">
    <text evidence="7">The sequence shown here is derived from an EMBL/GenBank/DDBJ whole genome shotgun (WGS) entry which is preliminary data.</text>
</comment>
<dbReference type="RefSeq" id="WP_413279655.1">
    <property type="nucleotide sequence ID" value="NZ_JBHFNT010000203.1"/>
</dbReference>
<proteinExistence type="predicted"/>
<feature type="repeat" description="WD" evidence="3">
    <location>
        <begin position="1570"/>
        <end position="1604"/>
    </location>
</feature>
<feature type="repeat" description="WD" evidence="3">
    <location>
        <begin position="1403"/>
        <end position="1444"/>
    </location>
</feature>
<dbReference type="InterPro" id="IPR020472">
    <property type="entry name" value="WD40_PAC1"/>
</dbReference>
<dbReference type="InterPro" id="IPR055442">
    <property type="entry name" value="Beta-prop_EML-like_2nd"/>
</dbReference>
<keyword evidence="2" id="KW-0677">Repeat</keyword>
<feature type="repeat" description="WD" evidence="3">
    <location>
        <begin position="1147"/>
        <end position="1188"/>
    </location>
</feature>
<feature type="repeat" description="WD" evidence="3">
    <location>
        <begin position="1189"/>
        <end position="1230"/>
    </location>
</feature>
<dbReference type="Pfam" id="PF23414">
    <property type="entry name" value="Beta-prop_EML_2"/>
    <property type="match status" value="1"/>
</dbReference>
<reference evidence="7 8" key="1">
    <citation type="submission" date="2024-09" db="EMBL/GenBank/DDBJ databases">
        <title>Floridaenema gen nov. (Aerosakkonemataceae, Aerosakkonematales ord. nov., Cyanobacteria) from benthic tropical and subtropical fresh waters, with the description of four new species.</title>
        <authorList>
            <person name="Moretto J.A."/>
            <person name="Berthold D.E."/>
            <person name="Lefler F.W."/>
            <person name="Huang I.-S."/>
            <person name="Laughinghouse H. IV."/>
        </authorList>
    </citation>
    <scope>NUCLEOTIDE SEQUENCE [LARGE SCALE GENOMIC DNA]</scope>
    <source>
        <strain evidence="7 8">BLCC-F167</strain>
    </source>
</reference>
<dbReference type="Pfam" id="PF00656">
    <property type="entry name" value="Peptidase_C14"/>
    <property type="match status" value="1"/>
</dbReference>
<evidence type="ECO:0000256" key="2">
    <source>
        <dbReference type="ARBA" id="ARBA00022737"/>
    </source>
</evidence>
<evidence type="ECO:0000259" key="4">
    <source>
        <dbReference type="Pfam" id="PF00656"/>
    </source>
</evidence>
<evidence type="ECO:0000259" key="5">
    <source>
        <dbReference type="Pfam" id="PF20703"/>
    </source>
</evidence>
<feature type="domain" description="EML-like second beta-propeller" evidence="6">
    <location>
        <begin position="1454"/>
        <end position="1604"/>
    </location>
</feature>
<sequence>MSPVSVATSQSKYALKTGSAKLWIILVGVNKYQDSSLPPLQYSALDCQGLSEALAEATQAFPQKEIIIYHDSAVQSPRLGTILQSLNNISQTANSQDTVLFYFSGHGLLEPQSQQAFLCFQDTQKDDLINTGLSLAELLDILGNCAAHQQLVWLDACHSGGMMLRGFKGEIKTQTNNTSTLLNPTTQLVELLRKRAAQSKGFYALLSCDQAQQSWEFPQLGHGVFTYYLMRGLRGEAADSQGVIDADGLYKYVYHQTLQHIDKTNQQLRLINQQKRHRGETKLLSEYPWQTPKRIVEGVGELILGLKPDATSLPDSRLALIVEGLSQNESSISLCKALRKEGNFEVNYWPKPGKAFSEVREAIQLCLKSHTTLETVLLYLRGRIAQTEEGEAWLILGDNIKISRSWLRQELRRSSITQQIIILDCPGATSLSEWVEDLQLSPEQGQCLIAASATLEEPEKFAQALLETLNAADKQNGLPAAGWISRLQMYLAGTDITLNVWLSGTQGIIEILPGNIGWKRIENADGLDLNLCPYMGLQAFGEEDTQFFHGRETLIQQLVNKLNSSAFLAVIGASGSGKSSVVHAGLISHLKQGKQLPGSEQWWVKSVRPGANPLQALAWRMVDVGTERERAYQQMELEGMLYEGVEGFVRWLRSRPEPMVILIVDQFEEIFTLAAASDRKRFLEIILKALDYASDRFKLVVVLRADFISSCLEEPLLIKALQQSSILVPPYLTKEDYRQAIVIPAEKVGLHIEPELVEVLLEELNYSAGDLPLLQFVLEQLWLNRDEGELTLEAYQQKIGGLKGALERKAQAIFDSLNEKEQECAKWIFLALTQLGEGKEDTRRRIFKSELVVKKYSTELVEKTLQTLTAAKLIVMNSEADENVVGKSKGREEIPLDNQELPLQEVTVEVAHEALIRHWSTLRWWLEENRARLRLQRQLVQAAMLWKQNNRHEDFLLQGVRLAEVEDIYIKYTDELSEDVQLFIDACLEGRKQQQFQLKKRLRRAQIAVAGISVLALSAFGFGGLAYWQSRIAQIREIEALNSLSENYLLSNKQLDALVTGVKAGRQLKQMMWLGNIILPKVPKDIQAKTAITLRQVLSTIQEYNRFNQDSEVISVAYSPDGQTIASASRDGKVILWRRDGQILRTLNGHKGGVWGVKISPNGQIVASASKDKTIKLWRTSNGKLIRTLAGHNSDVNYVSFSSDGKLIASASKDKTIKIWKTTNGQLLKTLVGYNDKVMSVSFSPDSQTIVSGSRDNTIKLWRSNDGQLLKSWTGHNNGVFAVSFSPDGKLIASAGADGSIKLWKSSDISDITLLRTLPGHNSEVNSVKFSPNGQIIVSGSRDNTIKLWRTSDGKLLNTLQGHSAAVQSVTFSPDGQTIASASRDKSIKLWRTSNNNSLPNTFQGHNAGVDSVSFSPNSNLFASSSKDKTVKLWNSRNGYLLQTFKGHKDVVNSVAFSPNSKFIASASDDGTVKLWNSSNGSLVHNLQEIDKVNSVNFSPNGEVIVSGSQDGAIKLWKTSNGKLLNTLQGHSAAVESVIFSPNGEMIASASRDKTIKFWRARDGKLLNTINGHNGQVYSVSFSPDGQTIASASEDQTIKLWHLNGTLLRTIPAHNGYVWSVSFSPNGQILASASEDKTVKLWRVSDGQLLATFTGHIAPVYSISFSRDGKLIVSGSSDKTIKVWRVDNITLQDLDSLLTPACNWLHDYLKTNPKFNEQERLNYCQ</sequence>
<evidence type="ECO:0000313" key="7">
    <source>
        <dbReference type="EMBL" id="MFB2837303.1"/>
    </source>
</evidence>
<feature type="repeat" description="WD" evidence="3">
    <location>
        <begin position="1611"/>
        <end position="1652"/>
    </location>
</feature>
<feature type="repeat" description="WD" evidence="3">
    <location>
        <begin position="1528"/>
        <end position="1569"/>
    </location>
</feature>
<dbReference type="EMBL" id="JBHFNT010000203">
    <property type="protein sequence ID" value="MFB2837303.1"/>
    <property type="molecule type" value="Genomic_DNA"/>
</dbReference>
<protein>
    <submittedName>
        <fullName evidence="7">Caspase family protein</fullName>
    </submittedName>
</protein>
<dbReference type="InterPro" id="IPR027417">
    <property type="entry name" value="P-loop_NTPase"/>
</dbReference>
<feature type="repeat" description="WD" evidence="3">
    <location>
        <begin position="1360"/>
        <end position="1401"/>
    </location>
</feature>
<gene>
    <name evidence="7" type="ORF">ACE1CA_22480</name>
</gene>
<dbReference type="Pfam" id="PF20703">
    <property type="entry name" value="nSTAND1"/>
    <property type="match status" value="1"/>
</dbReference>
<dbReference type="Gene3D" id="3.40.50.1460">
    <property type="match status" value="1"/>
</dbReference>
<dbReference type="InterPro" id="IPR036322">
    <property type="entry name" value="WD40_repeat_dom_sf"/>
</dbReference>
<dbReference type="Pfam" id="PF00400">
    <property type="entry name" value="WD40"/>
    <property type="match status" value="10"/>
</dbReference>
<accession>A0ABV4WRL3</accession>
<feature type="domain" description="Peptidase C14 caspase" evidence="4">
    <location>
        <begin position="25"/>
        <end position="238"/>
    </location>
</feature>
<dbReference type="CDD" id="cd00200">
    <property type="entry name" value="WD40"/>
    <property type="match status" value="3"/>
</dbReference>
<evidence type="ECO:0000256" key="1">
    <source>
        <dbReference type="ARBA" id="ARBA00022574"/>
    </source>
</evidence>
<dbReference type="SMART" id="SM00320">
    <property type="entry name" value="WD40"/>
    <property type="match status" value="14"/>
</dbReference>
<dbReference type="Proteomes" id="UP001576780">
    <property type="component" value="Unassembled WGS sequence"/>
</dbReference>
<keyword evidence="8" id="KW-1185">Reference proteome</keyword>
<dbReference type="InterPro" id="IPR029030">
    <property type="entry name" value="Caspase-like_dom_sf"/>
</dbReference>
<dbReference type="InterPro" id="IPR011043">
    <property type="entry name" value="Gal_Oxase/kelch_b-propeller"/>
</dbReference>
<dbReference type="InterPro" id="IPR015943">
    <property type="entry name" value="WD40/YVTN_repeat-like_dom_sf"/>
</dbReference>
<dbReference type="PRINTS" id="PR00320">
    <property type="entry name" value="GPROTEINBRPT"/>
</dbReference>
<dbReference type="InterPro" id="IPR001680">
    <property type="entry name" value="WD40_rpt"/>
</dbReference>
<feature type="repeat" description="WD" evidence="3">
    <location>
        <begin position="1273"/>
        <end position="1305"/>
    </location>
</feature>
<evidence type="ECO:0000256" key="3">
    <source>
        <dbReference type="PROSITE-ProRule" id="PRU00221"/>
    </source>
</evidence>
<dbReference type="PROSITE" id="PS50082">
    <property type="entry name" value="WD_REPEATS_2"/>
    <property type="match status" value="14"/>
</dbReference>
<feature type="repeat" description="WD" evidence="3">
    <location>
        <begin position="1318"/>
        <end position="1359"/>
    </location>
</feature>
<dbReference type="InterPro" id="IPR011600">
    <property type="entry name" value="Pept_C14_caspase"/>
</dbReference>
<dbReference type="PANTHER" id="PTHR44129">
    <property type="entry name" value="WD REPEAT-CONTAINING PROTEIN POP1"/>
    <property type="match status" value="1"/>
</dbReference>
<organism evidence="7 8">
    <name type="scientific">Floridaenema evergladense BLCC-F167</name>
    <dbReference type="NCBI Taxonomy" id="3153639"/>
    <lineage>
        <taxon>Bacteria</taxon>
        <taxon>Bacillati</taxon>
        <taxon>Cyanobacteriota</taxon>
        <taxon>Cyanophyceae</taxon>
        <taxon>Oscillatoriophycideae</taxon>
        <taxon>Aerosakkonematales</taxon>
        <taxon>Aerosakkonemataceae</taxon>
        <taxon>Floridanema</taxon>
        <taxon>Floridanema evergladense</taxon>
    </lineage>
</organism>
<dbReference type="SUPFAM" id="SSF52540">
    <property type="entry name" value="P-loop containing nucleoside triphosphate hydrolases"/>
    <property type="match status" value="1"/>
</dbReference>
<keyword evidence="1 3" id="KW-0853">WD repeat</keyword>
<feature type="repeat" description="WD" evidence="3">
    <location>
        <begin position="1653"/>
        <end position="1688"/>
    </location>
</feature>
<feature type="domain" description="Novel STAND NTPase 1" evidence="5">
    <location>
        <begin position="533"/>
        <end position="953"/>
    </location>
</feature>
<dbReference type="SUPFAM" id="SSF52129">
    <property type="entry name" value="Caspase-like"/>
    <property type="match status" value="1"/>
</dbReference>
<name>A0ABV4WRL3_9CYAN</name>
<dbReference type="SUPFAM" id="SSF50978">
    <property type="entry name" value="WD40 repeat-like"/>
    <property type="match status" value="2"/>
</dbReference>